<dbReference type="AlphaFoldDB" id="A0A8S1RVZ3"/>
<protein>
    <submittedName>
        <fullName evidence="1">Uncharacterized protein</fullName>
    </submittedName>
</protein>
<dbReference type="Proteomes" id="UP000689195">
    <property type="component" value="Unassembled WGS sequence"/>
</dbReference>
<dbReference type="EMBL" id="CAJJDO010000001">
    <property type="protein sequence ID" value="CAD8131523.1"/>
    <property type="molecule type" value="Genomic_DNA"/>
</dbReference>
<evidence type="ECO:0000313" key="2">
    <source>
        <dbReference type="Proteomes" id="UP000689195"/>
    </source>
</evidence>
<accession>A0A8S1RVZ3</accession>
<gene>
    <name evidence="1" type="ORF">PPENT_87.1.T0010121</name>
</gene>
<name>A0A8S1RVZ3_9CILI</name>
<reference evidence="1" key="1">
    <citation type="submission" date="2021-01" db="EMBL/GenBank/DDBJ databases">
        <authorList>
            <consortium name="Genoscope - CEA"/>
            <person name="William W."/>
        </authorList>
    </citation>
    <scope>NUCLEOTIDE SEQUENCE</scope>
</reference>
<proteinExistence type="predicted"/>
<comment type="caution">
    <text evidence="1">The sequence shown here is derived from an EMBL/GenBank/DDBJ whole genome shotgun (WGS) entry which is preliminary data.</text>
</comment>
<organism evidence="1 2">
    <name type="scientific">Paramecium pentaurelia</name>
    <dbReference type="NCBI Taxonomy" id="43138"/>
    <lineage>
        <taxon>Eukaryota</taxon>
        <taxon>Sar</taxon>
        <taxon>Alveolata</taxon>
        <taxon>Ciliophora</taxon>
        <taxon>Intramacronucleata</taxon>
        <taxon>Oligohymenophorea</taxon>
        <taxon>Peniculida</taxon>
        <taxon>Parameciidae</taxon>
        <taxon>Paramecium</taxon>
    </lineage>
</organism>
<evidence type="ECO:0000313" key="1">
    <source>
        <dbReference type="EMBL" id="CAD8131523.1"/>
    </source>
</evidence>
<sequence>MGYPLKVGADYSYSYGFTESSIQTSGEIGISENIYATLSVRAFGELNIIYIIKIRAGVQGYIFTGDVNGVAQFQINNIDKVVISNKYNIFRFLSRSINIQHIGRRWWKICFRYPKITFSNWKDVYKKRQNIAKLQAKKRIFELKSKCY</sequence>
<keyword evidence="2" id="KW-1185">Reference proteome</keyword>